<dbReference type="EMBL" id="QGKX02002183">
    <property type="protein sequence ID" value="KAF3485992.1"/>
    <property type="molecule type" value="Genomic_DNA"/>
</dbReference>
<feature type="compositionally biased region" description="Basic residues" evidence="1">
    <location>
        <begin position="73"/>
        <end position="83"/>
    </location>
</feature>
<name>A0A8S9MX58_BRACR</name>
<feature type="region of interest" description="Disordered" evidence="1">
    <location>
        <begin position="15"/>
        <end position="112"/>
    </location>
</feature>
<organism evidence="2 3">
    <name type="scientific">Brassica cretica</name>
    <name type="common">Mustard</name>
    <dbReference type="NCBI Taxonomy" id="69181"/>
    <lineage>
        <taxon>Eukaryota</taxon>
        <taxon>Viridiplantae</taxon>
        <taxon>Streptophyta</taxon>
        <taxon>Embryophyta</taxon>
        <taxon>Tracheophyta</taxon>
        <taxon>Spermatophyta</taxon>
        <taxon>Magnoliopsida</taxon>
        <taxon>eudicotyledons</taxon>
        <taxon>Gunneridae</taxon>
        <taxon>Pentapetalae</taxon>
        <taxon>rosids</taxon>
        <taxon>malvids</taxon>
        <taxon>Brassicales</taxon>
        <taxon>Brassicaceae</taxon>
        <taxon>Brassiceae</taxon>
        <taxon>Brassica</taxon>
    </lineage>
</organism>
<protein>
    <submittedName>
        <fullName evidence="2">Uncharacterized protein</fullName>
    </submittedName>
</protein>
<evidence type="ECO:0000313" key="2">
    <source>
        <dbReference type="EMBL" id="KAF3485992.1"/>
    </source>
</evidence>
<gene>
    <name evidence="2" type="ORF">F2Q69_00052294</name>
</gene>
<dbReference type="AlphaFoldDB" id="A0A8S9MX58"/>
<accession>A0A8S9MX58</accession>
<feature type="compositionally biased region" description="Basic residues" evidence="1">
    <location>
        <begin position="29"/>
        <end position="44"/>
    </location>
</feature>
<evidence type="ECO:0000313" key="3">
    <source>
        <dbReference type="Proteomes" id="UP000712600"/>
    </source>
</evidence>
<feature type="compositionally biased region" description="Acidic residues" evidence="1">
    <location>
        <begin position="57"/>
        <end position="68"/>
    </location>
</feature>
<dbReference type="Proteomes" id="UP000712600">
    <property type="component" value="Unassembled WGS sequence"/>
</dbReference>
<sequence length="129" mass="14537">MFNILYVTLRIVSSTLKDGEVNEDESKKPVKVTKKRGRGNKGMKKGVTPPREVQQQVEDEAEDGEVNEDASKKPVKFTKKRGRGNKEPNVDTSKSKRQKKQEDSAGDVIGRVLEDLKKKPIRSMANLKK</sequence>
<comment type="caution">
    <text evidence="2">The sequence shown here is derived from an EMBL/GenBank/DDBJ whole genome shotgun (WGS) entry which is preliminary data.</text>
</comment>
<evidence type="ECO:0000256" key="1">
    <source>
        <dbReference type="SAM" id="MobiDB-lite"/>
    </source>
</evidence>
<proteinExistence type="predicted"/>
<reference evidence="2" key="1">
    <citation type="submission" date="2019-12" db="EMBL/GenBank/DDBJ databases">
        <title>Genome sequencing and annotation of Brassica cretica.</title>
        <authorList>
            <person name="Studholme D.J."/>
            <person name="Sarris P."/>
        </authorList>
    </citation>
    <scope>NUCLEOTIDE SEQUENCE</scope>
    <source>
        <strain evidence="2">PFS-109/04</strain>
        <tissue evidence="2">Leaf</tissue>
    </source>
</reference>
<feature type="compositionally biased region" description="Basic and acidic residues" evidence="1">
    <location>
        <begin position="17"/>
        <end position="28"/>
    </location>
</feature>